<evidence type="ECO:0000313" key="2">
    <source>
        <dbReference type="EMBL" id="BCL61923.1"/>
    </source>
</evidence>
<keyword evidence="3" id="KW-1185">Reference proteome</keyword>
<dbReference type="EMBL" id="AP024086">
    <property type="protein sequence ID" value="BCL61923.1"/>
    <property type="molecule type" value="Genomic_DNA"/>
</dbReference>
<dbReference type="KEGG" id="dbk:DGMP_26160"/>
<accession>A0A8D5JE19</accession>
<protein>
    <submittedName>
        <fullName evidence="2">Uncharacterized protein</fullName>
    </submittedName>
</protein>
<dbReference type="Pfam" id="PF00873">
    <property type="entry name" value="ACR_tran"/>
    <property type="match status" value="1"/>
</dbReference>
<dbReference type="AlphaFoldDB" id="A0A8D5JE19"/>
<reference evidence="2" key="1">
    <citation type="submission" date="2020-09" db="EMBL/GenBank/DDBJ databases">
        <title>Desulfogranum mesoprofundum gen. nov., sp. nov., a novel mesophilic, sulfate-reducing chemolithoautotroph isolated from a deep-sea hydrothermal vent chimney in the Suiyo Seamount.</title>
        <authorList>
            <person name="Hashimoto Y."/>
            <person name="Nakagawa S."/>
        </authorList>
    </citation>
    <scope>NUCLEOTIDE SEQUENCE</scope>
    <source>
        <strain evidence="2">KT2</strain>
    </source>
</reference>
<keyword evidence="1" id="KW-1133">Transmembrane helix</keyword>
<evidence type="ECO:0000256" key="1">
    <source>
        <dbReference type="SAM" id="Phobius"/>
    </source>
</evidence>
<dbReference type="GO" id="GO:0016020">
    <property type="term" value="C:membrane"/>
    <property type="evidence" value="ECO:0007669"/>
    <property type="project" value="InterPro"/>
</dbReference>
<dbReference type="InterPro" id="IPR001036">
    <property type="entry name" value="Acrflvin-R"/>
</dbReference>
<evidence type="ECO:0000313" key="3">
    <source>
        <dbReference type="Proteomes" id="UP000826725"/>
    </source>
</evidence>
<feature type="transmembrane region" description="Helical" evidence="1">
    <location>
        <begin position="12"/>
        <end position="32"/>
    </location>
</feature>
<dbReference type="Proteomes" id="UP000826725">
    <property type="component" value="Chromosome"/>
</dbReference>
<organism evidence="2 3">
    <name type="scientific">Desulfomarina profundi</name>
    <dbReference type="NCBI Taxonomy" id="2772557"/>
    <lineage>
        <taxon>Bacteria</taxon>
        <taxon>Pseudomonadati</taxon>
        <taxon>Thermodesulfobacteriota</taxon>
        <taxon>Desulfobulbia</taxon>
        <taxon>Desulfobulbales</taxon>
        <taxon>Desulfobulbaceae</taxon>
        <taxon>Desulfomarina</taxon>
    </lineage>
</organism>
<keyword evidence="1" id="KW-0812">Transmembrane</keyword>
<sequence>MIISDSAVRKSTTVLVLALLLIIFGVYCYMVLPRESAPDITIPNVFISTSYRGCPLGH</sequence>
<gene>
    <name evidence="2" type="ORF">DGMP_26160</name>
</gene>
<proteinExistence type="predicted"/>
<name>A0A8D5JE19_9BACT</name>
<dbReference type="GO" id="GO:0022857">
    <property type="term" value="F:transmembrane transporter activity"/>
    <property type="evidence" value="ECO:0007669"/>
    <property type="project" value="InterPro"/>
</dbReference>
<keyword evidence="1" id="KW-0472">Membrane</keyword>